<evidence type="ECO:0000256" key="1">
    <source>
        <dbReference type="SAM" id="Coils"/>
    </source>
</evidence>
<comment type="caution">
    <text evidence="2">The sequence shown here is derived from an EMBL/GenBank/DDBJ whole genome shotgun (WGS) entry which is preliminary data.</text>
</comment>
<dbReference type="Proteomes" id="UP001596074">
    <property type="component" value="Unassembled WGS sequence"/>
</dbReference>
<keyword evidence="3" id="KW-1185">Reference proteome</keyword>
<accession>A0ABW0ZYN4</accession>
<dbReference type="EMBL" id="JBHSON010000031">
    <property type="protein sequence ID" value="MFC5748414.1"/>
    <property type="molecule type" value="Genomic_DNA"/>
</dbReference>
<proteinExistence type="predicted"/>
<feature type="coiled-coil region" evidence="1">
    <location>
        <begin position="251"/>
        <end position="278"/>
    </location>
</feature>
<organism evidence="2 3">
    <name type="scientific">Actinomadura rugatobispora</name>
    <dbReference type="NCBI Taxonomy" id="1994"/>
    <lineage>
        <taxon>Bacteria</taxon>
        <taxon>Bacillati</taxon>
        <taxon>Actinomycetota</taxon>
        <taxon>Actinomycetes</taxon>
        <taxon>Streptosporangiales</taxon>
        <taxon>Thermomonosporaceae</taxon>
        <taxon>Actinomadura</taxon>
    </lineage>
</organism>
<sequence>MSAEELFASLGRAVDELVVAARAVPPDDDAAAYAFVTDLSAALRRLPELLRLVPELADTADLGGTRRRRLEEWHEELQEREAEVALRLAELERVRPLVEELRRKAALRERLGAELDELRRLEALGAGLDTLLDQHALMDRRRAELAQVAEEEQRLGRAVRELQAVSAAELSGLREEVARAIDEGARTEADVESLRARLKAEQAELERLGAEHEELREEAGRRLPSLTLHRDAERALVEGLAMGALTKASGLRHAQRVMDEIDERLRALDAALKEALRIHDSAYEQAREDRPLTGGP</sequence>
<evidence type="ECO:0000313" key="3">
    <source>
        <dbReference type="Proteomes" id="UP001596074"/>
    </source>
</evidence>
<protein>
    <recommendedName>
        <fullName evidence="4">Chromosome partition protein Smc</fullName>
    </recommendedName>
</protein>
<evidence type="ECO:0008006" key="4">
    <source>
        <dbReference type="Google" id="ProtNLM"/>
    </source>
</evidence>
<keyword evidence="1" id="KW-0175">Coiled coil</keyword>
<evidence type="ECO:0000313" key="2">
    <source>
        <dbReference type="EMBL" id="MFC5748414.1"/>
    </source>
</evidence>
<gene>
    <name evidence="2" type="ORF">ACFPZN_22570</name>
</gene>
<name>A0ABW0ZYN4_9ACTN</name>
<feature type="coiled-coil region" evidence="1">
    <location>
        <begin position="148"/>
        <end position="218"/>
    </location>
</feature>
<reference evidence="3" key="1">
    <citation type="journal article" date="2019" name="Int. J. Syst. Evol. Microbiol.">
        <title>The Global Catalogue of Microorganisms (GCM) 10K type strain sequencing project: providing services to taxonomists for standard genome sequencing and annotation.</title>
        <authorList>
            <consortium name="The Broad Institute Genomics Platform"/>
            <consortium name="The Broad Institute Genome Sequencing Center for Infectious Disease"/>
            <person name="Wu L."/>
            <person name="Ma J."/>
        </authorList>
    </citation>
    <scope>NUCLEOTIDE SEQUENCE [LARGE SCALE GENOMIC DNA]</scope>
    <source>
        <strain evidence="3">KCTC 42087</strain>
    </source>
</reference>
<dbReference type="RefSeq" id="WP_378284073.1">
    <property type="nucleotide sequence ID" value="NZ_JBHSON010000031.1"/>
</dbReference>
<feature type="coiled-coil region" evidence="1">
    <location>
        <begin position="74"/>
        <end position="124"/>
    </location>
</feature>